<sequence>MRSRLRIPTSHIDKVQFFQFMIIQNCTTIDGNFLPQINETPICKNFFQRLYVIPKDRFDALVAQISLGLSEPLPHGNKDKHYERPSTSNRTAYILDQVDTMAESHPSNASYSMPAGTTKSEVIKRADIKTKSKINPTQEFKRIDKTFHFQKTNSFTKCKTCILLKVAKANVALSAEDREEAKMHLKNHYDNILNDRRDYDYRKIISLREINFLLSLGHD</sequence>
<evidence type="ECO:0000313" key="2">
    <source>
        <dbReference type="WBParaSite" id="ES5_v2.g28486.t1"/>
    </source>
</evidence>
<reference evidence="2" key="1">
    <citation type="submission" date="2022-11" db="UniProtKB">
        <authorList>
            <consortium name="WormBaseParasite"/>
        </authorList>
    </citation>
    <scope>IDENTIFICATION</scope>
</reference>
<name>A0AC34GFV7_9BILA</name>
<evidence type="ECO:0000313" key="1">
    <source>
        <dbReference type="Proteomes" id="UP000887579"/>
    </source>
</evidence>
<organism evidence="1 2">
    <name type="scientific">Panagrolaimus sp. ES5</name>
    <dbReference type="NCBI Taxonomy" id="591445"/>
    <lineage>
        <taxon>Eukaryota</taxon>
        <taxon>Metazoa</taxon>
        <taxon>Ecdysozoa</taxon>
        <taxon>Nematoda</taxon>
        <taxon>Chromadorea</taxon>
        <taxon>Rhabditida</taxon>
        <taxon>Tylenchina</taxon>
        <taxon>Panagrolaimomorpha</taxon>
        <taxon>Panagrolaimoidea</taxon>
        <taxon>Panagrolaimidae</taxon>
        <taxon>Panagrolaimus</taxon>
    </lineage>
</organism>
<accession>A0AC34GFV7</accession>
<dbReference type="WBParaSite" id="ES5_v2.g28486.t1">
    <property type="protein sequence ID" value="ES5_v2.g28486.t1"/>
    <property type="gene ID" value="ES5_v2.g28486"/>
</dbReference>
<protein>
    <submittedName>
        <fullName evidence="2">Uncharacterized protein</fullName>
    </submittedName>
</protein>
<dbReference type="Proteomes" id="UP000887579">
    <property type="component" value="Unplaced"/>
</dbReference>
<proteinExistence type="predicted"/>